<accession>A0A9N9XP03</accession>
<feature type="active site" evidence="5">
    <location>
        <position position="472"/>
    </location>
</feature>
<keyword evidence="2" id="KW-0677">Repeat</keyword>
<dbReference type="PANTHER" id="PTHR43570">
    <property type="entry name" value="ALDEHYDE DEHYDROGENASE"/>
    <property type="match status" value="1"/>
</dbReference>
<evidence type="ECO:0000256" key="1">
    <source>
        <dbReference type="ARBA" id="ARBA00009986"/>
    </source>
</evidence>
<dbReference type="InterPro" id="IPR001565">
    <property type="entry name" value="Synaptotagmin"/>
</dbReference>
<dbReference type="EMBL" id="OU900105">
    <property type="protein sequence ID" value="CAG9856419.1"/>
    <property type="molecule type" value="Genomic_DNA"/>
</dbReference>
<dbReference type="FunFam" id="2.60.40.150:FF:000237">
    <property type="entry name" value="Synaptotagmin 15"/>
    <property type="match status" value="1"/>
</dbReference>
<dbReference type="InterPro" id="IPR016162">
    <property type="entry name" value="Ald_DH_N"/>
</dbReference>
<reference evidence="8" key="1">
    <citation type="submission" date="2022-01" db="EMBL/GenBank/DDBJ databases">
        <authorList>
            <person name="King R."/>
        </authorList>
    </citation>
    <scope>NUCLEOTIDE SEQUENCE</scope>
</reference>
<gene>
    <name evidence="8" type="ORF">PHYEVI_LOCUS2842</name>
</gene>
<evidence type="ECO:0000256" key="6">
    <source>
        <dbReference type="RuleBase" id="RU003345"/>
    </source>
</evidence>
<name>A0A9N9XP03_PHYSR</name>
<dbReference type="InterPro" id="IPR047897">
    <property type="entry name" value="Synaptotagmin-15/17_C2A"/>
</dbReference>
<evidence type="ECO:0000256" key="3">
    <source>
        <dbReference type="ARBA" id="ARBA00023002"/>
    </source>
</evidence>
<evidence type="ECO:0000256" key="4">
    <source>
        <dbReference type="ARBA" id="ARBA00023027"/>
    </source>
</evidence>
<dbReference type="OrthoDB" id="440325at2759"/>
<evidence type="ECO:0000256" key="5">
    <source>
        <dbReference type="PROSITE-ProRule" id="PRU10007"/>
    </source>
</evidence>
<sequence>MYTGCYGLGVIEPALYKSTLDLDEIQWPDGHIGRIWFSLRYEPSTEKLLVSLLKAKNLPSRTIGTVNSCDPFLLPDERRYLQSRQKKKTCNPYFDETLVFQVSAKDMADHTLKLTVIDGGRTKKKSEIGHITFPLKDLEIGDGLEQELFKMDLEKEAPEYKTDLGELLISLVYNENLCRLTATVIEARRLKVSTIYLAPARLPRALEPSLSVPYTSEISPASGHFSRDRLEMAKIESENGRVDVNMNGDAWENVIDIEEESAPKSAEAVVEAARKVFASGKTRPIDFRKDQLKKFLTFLEDEKEGMVKAVHKDLRKHRQESETCEIELVANDLRHTLLELKKWSKPKCPEKRVVNLLDGVYIYNDPYGVVLIIGAWNYPILLSLGPMIGAIAAGNAVILKPSELSPHTAHFLATVLTKYLDKETFQVYLGGIEETTELLEFKFDYIFFTGSTQVGKIIHQAAAKNLTPCTLELGGKSPVFLDESADMEKATKRILWGKLLNSGQTCVAPDYVLCTKATEKVFLQHATKILTEFYGADPRNSTYLSRIVTERHFKRLVEFIKPEHVAVGGKFDAETRVIAPTILVDVDPDDPVLREEIFGPIMPVINVKDHKEAIEFINAREKPLALYVFTKDKEVRNAMLAETSSGGAVVNDTVTHLITENLPFGGVGFSGMGSYHGKHGYDTFSHQKAVLVKDFTGFTELSLSLRYPPYNDAKTAIMNFALKKRRGVPMGLVKNAGIFTAGLTFSYFSHFLWCLIAGCKY</sequence>
<dbReference type="Gene3D" id="3.40.605.10">
    <property type="entry name" value="Aldehyde Dehydrogenase, Chain A, domain 1"/>
    <property type="match status" value="1"/>
</dbReference>
<protein>
    <recommendedName>
        <fullName evidence="7">C2 domain-containing protein</fullName>
    </recommendedName>
</protein>
<dbReference type="Pfam" id="PF00171">
    <property type="entry name" value="Aldedh"/>
    <property type="match status" value="1"/>
</dbReference>
<dbReference type="InterPro" id="IPR035892">
    <property type="entry name" value="C2_domain_sf"/>
</dbReference>
<feature type="domain" description="C2" evidence="7">
    <location>
        <begin position="47"/>
        <end position="147"/>
    </location>
</feature>
<dbReference type="GO" id="GO:0005737">
    <property type="term" value="C:cytoplasm"/>
    <property type="evidence" value="ECO:0007669"/>
    <property type="project" value="TreeGrafter"/>
</dbReference>
<dbReference type="SUPFAM" id="SSF49562">
    <property type="entry name" value="C2 domain (Calcium/lipid-binding domain, CaLB)"/>
    <property type="match status" value="1"/>
</dbReference>
<evidence type="ECO:0000313" key="9">
    <source>
        <dbReference type="Proteomes" id="UP001153712"/>
    </source>
</evidence>
<dbReference type="GO" id="GO:0006081">
    <property type="term" value="P:aldehyde metabolic process"/>
    <property type="evidence" value="ECO:0007669"/>
    <property type="project" value="InterPro"/>
</dbReference>
<evidence type="ECO:0000313" key="8">
    <source>
        <dbReference type="EMBL" id="CAG9856419.1"/>
    </source>
</evidence>
<dbReference type="Pfam" id="PF00168">
    <property type="entry name" value="C2"/>
    <property type="match status" value="1"/>
</dbReference>
<dbReference type="PRINTS" id="PR00399">
    <property type="entry name" value="SYNAPTOTAGMN"/>
</dbReference>
<dbReference type="Gene3D" id="2.60.40.150">
    <property type="entry name" value="C2 domain"/>
    <property type="match status" value="1"/>
</dbReference>
<dbReference type="CDD" id="cd08390">
    <property type="entry name" value="C2A_Synaptotagmin-15-17"/>
    <property type="match status" value="1"/>
</dbReference>
<dbReference type="Gene3D" id="3.40.309.10">
    <property type="entry name" value="Aldehyde Dehydrogenase, Chain A, domain 2"/>
    <property type="match status" value="1"/>
</dbReference>
<evidence type="ECO:0000259" key="7">
    <source>
        <dbReference type="SMART" id="SM00239"/>
    </source>
</evidence>
<dbReference type="InterPro" id="IPR029510">
    <property type="entry name" value="Ald_DH_CS_GLU"/>
</dbReference>
<proteinExistence type="inferred from homology"/>
<dbReference type="InterPro" id="IPR000008">
    <property type="entry name" value="C2_dom"/>
</dbReference>
<dbReference type="InterPro" id="IPR015590">
    <property type="entry name" value="Aldehyde_DH_dom"/>
</dbReference>
<keyword evidence="3 6" id="KW-0560">Oxidoreductase</keyword>
<dbReference type="Proteomes" id="UP001153712">
    <property type="component" value="Chromosome 12"/>
</dbReference>
<dbReference type="SMART" id="SM00239">
    <property type="entry name" value="C2"/>
    <property type="match status" value="1"/>
</dbReference>
<dbReference type="GO" id="GO:0004029">
    <property type="term" value="F:aldehyde dehydrogenase (NAD+) activity"/>
    <property type="evidence" value="ECO:0007669"/>
    <property type="project" value="TreeGrafter"/>
</dbReference>
<dbReference type="InterPro" id="IPR016161">
    <property type="entry name" value="Ald_DH/histidinol_DH"/>
</dbReference>
<dbReference type="InterPro" id="IPR012394">
    <property type="entry name" value="Aldehyde_DH_NAD(P)"/>
</dbReference>
<dbReference type="PROSITE" id="PS00687">
    <property type="entry name" value="ALDEHYDE_DEHYDR_GLU"/>
    <property type="match status" value="1"/>
</dbReference>
<keyword evidence="4" id="KW-0520">NAD</keyword>
<comment type="similarity">
    <text evidence="1 6">Belongs to the aldehyde dehydrogenase family.</text>
</comment>
<dbReference type="PANTHER" id="PTHR43570:SF16">
    <property type="entry name" value="ALDEHYDE DEHYDROGENASE TYPE III, ISOFORM Q"/>
    <property type="match status" value="1"/>
</dbReference>
<keyword evidence="9" id="KW-1185">Reference proteome</keyword>
<dbReference type="FunFam" id="3.40.309.10:FF:000003">
    <property type="entry name" value="Aldehyde dehydrogenase"/>
    <property type="match status" value="1"/>
</dbReference>
<dbReference type="FunFam" id="3.40.605.10:FF:000004">
    <property type="entry name" value="Aldehyde dehydrogenase"/>
    <property type="match status" value="1"/>
</dbReference>
<dbReference type="GO" id="GO:0016020">
    <property type="term" value="C:membrane"/>
    <property type="evidence" value="ECO:0007669"/>
    <property type="project" value="InterPro"/>
</dbReference>
<evidence type="ECO:0000256" key="2">
    <source>
        <dbReference type="ARBA" id="ARBA00022737"/>
    </source>
</evidence>
<dbReference type="SUPFAM" id="SSF53720">
    <property type="entry name" value="ALDH-like"/>
    <property type="match status" value="1"/>
</dbReference>
<dbReference type="AlphaFoldDB" id="A0A9N9XP03"/>
<organism evidence="8 9">
    <name type="scientific">Phyllotreta striolata</name>
    <name type="common">Striped flea beetle</name>
    <name type="synonym">Crioceris striolata</name>
    <dbReference type="NCBI Taxonomy" id="444603"/>
    <lineage>
        <taxon>Eukaryota</taxon>
        <taxon>Metazoa</taxon>
        <taxon>Ecdysozoa</taxon>
        <taxon>Arthropoda</taxon>
        <taxon>Hexapoda</taxon>
        <taxon>Insecta</taxon>
        <taxon>Pterygota</taxon>
        <taxon>Neoptera</taxon>
        <taxon>Endopterygota</taxon>
        <taxon>Coleoptera</taxon>
        <taxon>Polyphaga</taxon>
        <taxon>Cucujiformia</taxon>
        <taxon>Chrysomeloidea</taxon>
        <taxon>Chrysomelidae</taxon>
        <taxon>Galerucinae</taxon>
        <taxon>Alticini</taxon>
        <taxon>Phyllotreta</taxon>
    </lineage>
</organism>
<dbReference type="PROSITE" id="PS00070">
    <property type="entry name" value="ALDEHYDE_DEHYDR_CYS"/>
    <property type="match status" value="1"/>
</dbReference>
<dbReference type="InterPro" id="IPR016163">
    <property type="entry name" value="Ald_DH_C"/>
</dbReference>
<dbReference type="InterPro" id="IPR016160">
    <property type="entry name" value="Ald_DH_CS_CYS"/>
</dbReference>